<keyword evidence="1" id="KW-0732">Signal</keyword>
<accession>A0ABM9NRG0</accession>
<dbReference type="Proteomes" id="UP001497416">
    <property type="component" value="Unassembled WGS sequence"/>
</dbReference>
<feature type="chain" id="PRO_5045395648" description="Beta-barrel porin 2" evidence="1">
    <location>
        <begin position="19"/>
        <end position="368"/>
    </location>
</feature>
<evidence type="ECO:0000313" key="3">
    <source>
        <dbReference type="Proteomes" id="UP001497416"/>
    </source>
</evidence>
<comment type="caution">
    <text evidence="2">The sequence shown here is derived from an EMBL/GenBank/DDBJ whole genome shotgun (WGS) entry which is preliminary data.</text>
</comment>
<dbReference type="RefSeq" id="WP_348709834.1">
    <property type="nucleotide sequence ID" value="NZ_CAXIXY010000003.1"/>
</dbReference>
<dbReference type="EMBL" id="CAXIXY010000003">
    <property type="protein sequence ID" value="CAL2076122.1"/>
    <property type="molecule type" value="Genomic_DNA"/>
</dbReference>
<proteinExistence type="predicted"/>
<organism evidence="2 3">
    <name type="scientific">Tenacibaculum platacis</name>
    <dbReference type="NCBI Taxonomy" id="3137852"/>
    <lineage>
        <taxon>Bacteria</taxon>
        <taxon>Pseudomonadati</taxon>
        <taxon>Bacteroidota</taxon>
        <taxon>Flavobacteriia</taxon>
        <taxon>Flavobacteriales</taxon>
        <taxon>Flavobacteriaceae</taxon>
        <taxon>Tenacibaculum</taxon>
    </lineage>
</organism>
<evidence type="ECO:0000256" key="1">
    <source>
        <dbReference type="SAM" id="SignalP"/>
    </source>
</evidence>
<protein>
    <recommendedName>
        <fullName evidence="4">Beta-barrel porin 2</fullName>
    </recommendedName>
</protein>
<evidence type="ECO:0000313" key="2">
    <source>
        <dbReference type="EMBL" id="CAL2076122.1"/>
    </source>
</evidence>
<keyword evidence="3" id="KW-1185">Reference proteome</keyword>
<gene>
    <name evidence="2" type="ORF">T190607A01A_10307</name>
</gene>
<sequence length="368" mass="43022">MKYTIVCISVLVTLCAHSQVKVSFSSLSGYETNIYKSPSSFVSEGELLDKNDLFASSTYQDGIIQFKYGKNWENSNLKISFTPEIRYYFSQEDARRIVLNGRIKYGYNFSRTTKWENSVSFKNKNQKGQDLDANELSTPLGYNRINLESKVSFRLSKKNRTAISLSYGNKSFDASESRQVSYDIYGLNLSTKQVRWKNHLLHSYGVNIGFFGRKYTLFSLEDETNSFRTWNYFNAEIFYKFPFHKKLSVQPELGFEKRMDETSNQFGYNEFSAGFKLKYSSDKFLFNLTPNFSFRSFDQLNTTGNSTQKLNYKYIRANMNLEYKLNKRLSITSRAYIIDRNSNNNNINTTAYRSYQNNYFGLGLKFIF</sequence>
<reference evidence="2 3" key="1">
    <citation type="submission" date="2024-05" db="EMBL/GenBank/DDBJ databases">
        <authorList>
            <person name="Duchaud E."/>
        </authorList>
    </citation>
    <scope>NUCLEOTIDE SEQUENCE [LARGE SCALE GENOMIC DNA]</scope>
    <source>
        <strain evidence="2">Ena-SAMPLE-TAB-13-05-2024-13:56:06:370-140302</strain>
    </source>
</reference>
<evidence type="ECO:0008006" key="4">
    <source>
        <dbReference type="Google" id="ProtNLM"/>
    </source>
</evidence>
<name>A0ABM9NRG0_9FLAO</name>
<feature type="signal peptide" evidence="1">
    <location>
        <begin position="1"/>
        <end position="18"/>
    </location>
</feature>